<comment type="similarity">
    <text evidence="4">Belongs to the SIMIBI class G3E GTPase family. ZNG1 subfamily.</text>
</comment>
<dbReference type="Pfam" id="PF07683">
    <property type="entry name" value="CobW_C"/>
    <property type="match status" value="1"/>
</dbReference>
<dbReference type="AlphaFoldDB" id="A0A7D7LWD0"/>
<dbReference type="Proteomes" id="UP000515663">
    <property type="component" value="Chromosome"/>
</dbReference>
<evidence type="ECO:0000256" key="3">
    <source>
        <dbReference type="ARBA" id="ARBA00023186"/>
    </source>
</evidence>
<reference evidence="8" key="1">
    <citation type="submission" date="2020-07" db="EMBL/GenBank/DDBJ databases">
        <title>novel species isolated from the respiratory tract of Marmot.</title>
        <authorList>
            <person name="Zhang G."/>
        </authorList>
    </citation>
    <scope>NUCLEOTIDE SEQUENCE [LARGE SCALE GENOMIC DNA]</scope>
    <source>
        <strain evidence="8">686</strain>
    </source>
</reference>
<dbReference type="Pfam" id="PF02492">
    <property type="entry name" value="cobW"/>
    <property type="match status" value="1"/>
</dbReference>
<evidence type="ECO:0000313" key="7">
    <source>
        <dbReference type="EMBL" id="QMT00496.1"/>
    </source>
</evidence>
<dbReference type="SMART" id="SM00833">
    <property type="entry name" value="CobW_C"/>
    <property type="match status" value="1"/>
</dbReference>
<evidence type="ECO:0000256" key="4">
    <source>
        <dbReference type="ARBA" id="ARBA00034320"/>
    </source>
</evidence>
<evidence type="ECO:0000259" key="6">
    <source>
        <dbReference type="SMART" id="SM00833"/>
    </source>
</evidence>
<gene>
    <name evidence="7" type="ORF">H1R19_16515</name>
</gene>
<sequence>MPGLNTHRPARRRAPVPVIVVAGYLGSGKTTLLNHLLRAAGTTGTRLGVLVNDFGSVNIDALLVSAQADGAVSLSNGCMCCTVDADGLADALTSLARPGARIDAIVIEASGIAEPKSLIRMVTAVPDPRLRYGGLVYVVDAAHIDDVRRAHPEIDAHIAIADLILVNKADLISAEAMRRVESLVAQLNPTGARVATREAAIDPVMLFDVAEVAETRPDGQLALDELLLEETEDRRHAHLHAEYESVSFSSDDPMNPRRLARFLERPPSGCFRIKGIVHFDVPKHRHRFVVHGVGGFVRVQREGWGDDRPSTELVAIGRGLDAAAVRAELDAAVAQPGDEADPNGILGVLRHLQA</sequence>
<keyword evidence="2" id="KW-0378">Hydrolase</keyword>
<dbReference type="SUPFAM" id="SSF90002">
    <property type="entry name" value="Hypothetical protein YjiA, C-terminal domain"/>
    <property type="match status" value="1"/>
</dbReference>
<name>A0A7D7LWD0_9ACTN</name>
<dbReference type="RefSeq" id="WP_219849592.1">
    <property type="nucleotide sequence ID" value="NZ_CP059491.1"/>
</dbReference>
<dbReference type="InterPro" id="IPR003495">
    <property type="entry name" value="CobW/HypB/UreG_nucleotide-bd"/>
</dbReference>
<accession>A0A7D7LWD0</accession>
<feature type="domain" description="CobW C-terminal" evidence="6">
    <location>
        <begin position="243"/>
        <end position="333"/>
    </location>
</feature>
<dbReference type="InterPro" id="IPR011629">
    <property type="entry name" value="CobW-like_C"/>
</dbReference>
<dbReference type="Gene3D" id="3.40.50.300">
    <property type="entry name" value="P-loop containing nucleotide triphosphate hydrolases"/>
    <property type="match status" value="1"/>
</dbReference>
<keyword evidence="1" id="KW-0547">Nucleotide-binding</keyword>
<evidence type="ECO:0000313" key="8">
    <source>
        <dbReference type="Proteomes" id="UP000515663"/>
    </source>
</evidence>
<dbReference type="GO" id="GO:0016787">
    <property type="term" value="F:hydrolase activity"/>
    <property type="evidence" value="ECO:0007669"/>
    <property type="project" value="UniProtKB-KW"/>
</dbReference>
<evidence type="ECO:0000256" key="1">
    <source>
        <dbReference type="ARBA" id="ARBA00022741"/>
    </source>
</evidence>
<dbReference type="EMBL" id="CP059491">
    <property type="protein sequence ID" value="QMT00496.1"/>
    <property type="molecule type" value="Genomic_DNA"/>
</dbReference>
<dbReference type="Gene3D" id="3.30.1220.10">
    <property type="entry name" value="CobW-like, C-terminal domain"/>
    <property type="match status" value="1"/>
</dbReference>
<dbReference type="PANTHER" id="PTHR13748">
    <property type="entry name" value="COBW-RELATED"/>
    <property type="match status" value="1"/>
</dbReference>
<keyword evidence="3" id="KW-0143">Chaperone</keyword>
<dbReference type="InterPro" id="IPR036627">
    <property type="entry name" value="CobW-likC_sf"/>
</dbReference>
<dbReference type="InterPro" id="IPR027417">
    <property type="entry name" value="P-loop_NTPase"/>
</dbReference>
<organism evidence="7 8">
    <name type="scientific">Gordonia jinghuaiqii</name>
    <dbReference type="NCBI Taxonomy" id="2758710"/>
    <lineage>
        <taxon>Bacteria</taxon>
        <taxon>Bacillati</taxon>
        <taxon>Actinomycetota</taxon>
        <taxon>Actinomycetes</taxon>
        <taxon>Mycobacteriales</taxon>
        <taxon>Gordoniaceae</taxon>
        <taxon>Gordonia</taxon>
    </lineage>
</organism>
<dbReference type="SUPFAM" id="SSF52540">
    <property type="entry name" value="P-loop containing nucleoside triphosphate hydrolases"/>
    <property type="match status" value="1"/>
</dbReference>
<keyword evidence="8" id="KW-1185">Reference proteome</keyword>
<evidence type="ECO:0000256" key="2">
    <source>
        <dbReference type="ARBA" id="ARBA00022801"/>
    </source>
</evidence>
<dbReference type="PANTHER" id="PTHR13748:SF62">
    <property type="entry name" value="COBW DOMAIN-CONTAINING PROTEIN"/>
    <property type="match status" value="1"/>
</dbReference>
<dbReference type="CDD" id="cd03112">
    <property type="entry name" value="CobW-like"/>
    <property type="match status" value="1"/>
</dbReference>
<proteinExistence type="inferred from homology"/>
<dbReference type="InterPro" id="IPR051316">
    <property type="entry name" value="Zinc-reg_GTPase_activator"/>
</dbReference>
<dbReference type="GO" id="GO:0005737">
    <property type="term" value="C:cytoplasm"/>
    <property type="evidence" value="ECO:0007669"/>
    <property type="project" value="TreeGrafter"/>
</dbReference>
<evidence type="ECO:0000256" key="5">
    <source>
        <dbReference type="ARBA" id="ARBA00049117"/>
    </source>
</evidence>
<protein>
    <submittedName>
        <fullName evidence="7">GTP-binding protein</fullName>
    </submittedName>
</protein>
<comment type="catalytic activity">
    <reaction evidence="5">
        <text>GTP + H2O = GDP + phosphate + H(+)</text>
        <dbReference type="Rhea" id="RHEA:19669"/>
        <dbReference type="ChEBI" id="CHEBI:15377"/>
        <dbReference type="ChEBI" id="CHEBI:15378"/>
        <dbReference type="ChEBI" id="CHEBI:37565"/>
        <dbReference type="ChEBI" id="CHEBI:43474"/>
        <dbReference type="ChEBI" id="CHEBI:58189"/>
    </reaction>
    <physiologicalReaction direction="left-to-right" evidence="5">
        <dbReference type="Rhea" id="RHEA:19670"/>
    </physiologicalReaction>
</comment>
<dbReference type="KEGG" id="gji:H1R19_16515"/>
<dbReference type="GO" id="GO:0000166">
    <property type="term" value="F:nucleotide binding"/>
    <property type="evidence" value="ECO:0007669"/>
    <property type="project" value="UniProtKB-KW"/>
</dbReference>